<dbReference type="GO" id="GO:0005524">
    <property type="term" value="F:ATP binding"/>
    <property type="evidence" value="ECO:0007669"/>
    <property type="project" value="UniProtKB-KW"/>
</dbReference>
<name>A0A975F0M5_9SPIR</name>
<reference evidence="7" key="1">
    <citation type="submission" date="2020-05" db="EMBL/GenBank/DDBJ databases">
        <authorList>
            <person name="Zeng H."/>
            <person name="Chan Y.K."/>
            <person name="Watt R.M."/>
        </authorList>
    </citation>
    <scope>NUCLEOTIDE SEQUENCE</scope>
    <source>
        <strain evidence="7">ATCC 700773</strain>
    </source>
</reference>
<evidence type="ECO:0000313" key="7">
    <source>
        <dbReference type="EMBL" id="QTQ12386.1"/>
    </source>
</evidence>
<dbReference type="InterPro" id="IPR003439">
    <property type="entry name" value="ABC_transporter-like_ATP-bd"/>
</dbReference>
<dbReference type="GO" id="GO:0016887">
    <property type="term" value="F:ATP hydrolysis activity"/>
    <property type="evidence" value="ECO:0007669"/>
    <property type="project" value="InterPro"/>
</dbReference>
<gene>
    <name evidence="7" type="ORF">HRI96_09355</name>
</gene>
<keyword evidence="3" id="KW-0547">Nucleotide-binding</keyword>
<dbReference type="Gene3D" id="3.40.50.300">
    <property type="entry name" value="P-loop containing nucleotide triphosphate hydrolases"/>
    <property type="match status" value="1"/>
</dbReference>
<evidence type="ECO:0000313" key="8">
    <source>
        <dbReference type="Proteomes" id="UP000671995"/>
    </source>
</evidence>
<dbReference type="SUPFAM" id="SSF52540">
    <property type="entry name" value="P-loop containing nucleoside triphosphate hydrolases"/>
    <property type="match status" value="1"/>
</dbReference>
<evidence type="ECO:0000256" key="4">
    <source>
        <dbReference type="ARBA" id="ARBA00022840"/>
    </source>
</evidence>
<feature type="region of interest" description="Disordered" evidence="5">
    <location>
        <begin position="313"/>
        <end position="350"/>
    </location>
</feature>
<proteinExistence type="inferred from homology"/>
<reference evidence="7" key="2">
    <citation type="journal article" date="2021" name="Microbiol. Resour. Announc.">
        <title>Complete Genome Sequences of Three Human Oral Treponema parvum Isolates.</title>
        <authorList>
            <person name="Zeng H."/>
            <person name="Watt R.M."/>
        </authorList>
    </citation>
    <scope>NUCLEOTIDE SEQUENCE</scope>
    <source>
        <strain evidence="7">ATCC 700773</strain>
    </source>
</reference>
<evidence type="ECO:0000256" key="2">
    <source>
        <dbReference type="ARBA" id="ARBA00022448"/>
    </source>
</evidence>
<dbReference type="AlphaFoldDB" id="A0A975F0M5"/>
<protein>
    <submittedName>
        <fullName evidence="7">ATP-binding cassette domain-containing protein</fullName>
    </submittedName>
</protein>
<evidence type="ECO:0000256" key="5">
    <source>
        <dbReference type="SAM" id="MobiDB-lite"/>
    </source>
</evidence>
<comment type="similarity">
    <text evidence="1">Belongs to the ABC transporter superfamily.</text>
</comment>
<dbReference type="CDD" id="cd03230">
    <property type="entry name" value="ABC_DR_subfamily_A"/>
    <property type="match status" value="1"/>
</dbReference>
<keyword evidence="4 7" id="KW-0067">ATP-binding</keyword>
<dbReference type="Pfam" id="PF00005">
    <property type="entry name" value="ABC_tran"/>
    <property type="match status" value="1"/>
</dbReference>
<sequence length="350" mass="38257">MIEVSHVSRIFGDFCAVNDVSFSIPTGEIVGLLGPNGAGKTTTMRMITGFLEMSSGSIKIDGKDIREDPVRAKRKIGYMPEAAPLYGDMITEDYLRYVAEIQGADADKKVPALCDICGLKEVMHKNINELSRGYRQRVGLAHALMNDPEILILDEPTSGLDPNQIGDVRKLIKEIGKTRTVIISTHILSEVEMICNRIIIISQGQLVADSPATELRERYGHSLNIKITVGKSTEDEFVKACGSLSGVAGITVLQQEGQSEIEGNKTVSALVSVSGGKEIRSEIFELCVKNKWILYEMTPQYNSLEDVFKTLTTSDNSGETADHKTKNTGTETKRRKKSDTAAIKNSGEGV</sequence>
<dbReference type="SMART" id="SM00382">
    <property type="entry name" value="AAA"/>
    <property type="match status" value="1"/>
</dbReference>
<evidence type="ECO:0000256" key="1">
    <source>
        <dbReference type="ARBA" id="ARBA00005417"/>
    </source>
</evidence>
<dbReference type="PANTHER" id="PTHR43335:SF4">
    <property type="entry name" value="ABC TRANSPORTER, ATP-BINDING PROTEIN"/>
    <property type="match status" value="1"/>
</dbReference>
<evidence type="ECO:0000259" key="6">
    <source>
        <dbReference type="PROSITE" id="PS50893"/>
    </source>
</evidence>
<dbReference type="EMBL" id="CP054257">
    <property type="protein sequence ID" value="QTQ12386.1"/>
    <property type="molecule type" value="Genomic_DNA"/>
</dbReference>
<dbReference type="PANTHER" id="PTHR43335">
    <property type="entry name" value="ABC TRANSPORTER, ATP-BINDING PROTEIN"/>
    <property type="match status" value="1"/>
</dbReference>
<dbReference type="InterPro" id="IPR027417">
    <property type="entry name" value="P-loop_NTPase"/>
</dbReference>
<feature type="domain" description="ABC transporter" evidence="6">
    <location>
        <begin position="2"/>
        <end position="228"/>
    </location>
</feature>
<dbReference type="Proteomes" id="UP000671995">
    <property type="component" value="Chromosome"/>
</dbReference>
<dbReference type="PROSITE" id="PS50893">
    <property type="entry name" value="ABC_TRANSPORTER_2"/>
    <property type="match status" value="1"/>
</dbReference>
<accession>A0A975F0M5</accession>
<keyword evidence="2" id="KW-0813">Transport</keyword>
<dbReference type="RefSeq" id="WP_210117101.1">
    <property type="nucleotide sequence ID" value="NZ_CP054257.1"/>
</dbReference>
<organism evidence="7 8">
    <name type="scientific">Treponema parvum</name>
    <dbReference type="NCBI Taxonomy" id="138851"/>
    <lineage>
        <taxon>Bacteria</taxon>
        <taxon>Pseudomonadati</taxon>
        <taxon>Spirochaetota</taxon>
        <taxon>Spirochaetia</taxon>
        <taxon>Spirochaetales</taxon>
        <taxon>Treponemataceae</taxon>
        <taxon>Treponema</taxon>
    </lineage>
</organism>
<dbReference type="InterPro" id="IPR003593">
    <property type="entry name" value="AAA+_ATPase"/>
</dbReference>
<evidence type="ECO:0000256" key="3">
    <source>
        <dbReference type="ARBA" id="ARBA00022741"/>
    </source>
</evidence>